<dbReference type="PANTHER" id="PTHR33751">
    <property type="entry name" value="CBB3-TYPE CYTOCHROME C OXIDASE SUBUNIT FIXP"/>
    <property type="match status" value="1"/>
</dbReference>
<protein>
    <submittedName>
        <fullName evidence="8">Cytochrome c553</fullName>
    </submittedName>
</protein>
<evidence type="ECO:0000256" key="3">
    <source>
        <dbReference type="ARBA" id="ARBA00022723"/>
    </source>
</evidence>
<keyword evidence="5 6" id="KW-0408">Iron</keyword>
<dbReference type="RefSeq" id="WP_167953851.1">
    <property type="nucleotide sequence ID" value="NZ_JAATJE010000001.1"/>
</dbReference>
<sequence>MTIRVTWRRALVALLTLAAAGMLFAWSGIFNVAASSGHWAITDWFLHWTMRNSVRTHTLLEGVESPRDPSGLISAAGHFEQSCAVCHGAPGQKASPVTRSATPPAPDLTETVPTWTDAQLFWILKHGVKYTGMPAWPTLERKDEVRRMVGFIRLLPEMSVTEYRALVAHDGQGGLPTVPEARGLVACVGCHGADGRGRGQGDIPILGGQRADYLEASLVRYANLRRESGVMAAAAAPLDPDERRWLASYFAAMPGLGGGARPTSGAAAEIALRGRPSDQLPACVSCHDAGGRRPFPVIHGQRASYIAQRLRQWRGEETVVDARKPQDVMPVIARRIPEEMIDPLARWFAGE</sequence>
<dbReference type="EMBL" id="JAATJE010000001">
    <property type="protein sequence ID" value="NJC33932.1"/>
    <property type="molecule type" value="Genomic_DNA"/>
</dbReference>
<dbReference type="PANTHER" id="PTHR33751:SF9">
    <property type="entry name" value="CYTOCHROME C4"/>
    <property type="match status" value="1"/>
</dbReference>
<dbReference type="InterPro" id="IPR009056">
    <property type="entry name" value="Cyt_c-like_dom"/>
</dbReference>
<evidence type="ECO:0000256" key="6">
    <source>
        <dbReference type="PROSITE-ProRule" id="PRU00433"/>
    </source>
</evidence>
<keyword evidence="4" id="KW-0249">Electron transport</keyword>
<dbReference type="SUPFAM" id="SSF46626">
    <property type="entry name" value="Cytochrome c"/>
    <property type="match status" value="3"/>
</dbReference>
<proteinExistence type="predicted"/>
<feature type="domain" description="Cytochrome c" evidence="7">
    <location>
        <begin position="169"/>
        <end position="254"/>
    </location>
</feature>
<dbReference type="Gene3D" id="1.10.760.10">
    <property type="entry name" value="Cytochrome c-like domain"/>
    <property type="match status" value="3"/>
</dbReference>
<evidence type="ECO:0000256" key="2">
    <source>
        <dbReference type="ARBA" id="ARBA00022617"/>
    </source>
</evidence>
<dbReference type="PROSITE" id="PS51007">
    <property type="entry name" value="CYTC"/>
    <property type="match status" value="2"/>
</dbReference>
<comment type="caution">
    <text evidence="8">The sequence shown here is derived from an EMBL/GenBank/DDBJ whole genome shotgun (WGS) entry which is preliminary data.</text>
</comment>
<name>A0ABX0XMF1_9SPHN</name>
<keyword evidence="9" id="KW-1185">Reference proteome</keyword>
<evidence type="ECO:0000256" key="4">
    <source>
        <dbReference type="ARBA" id="ARBA00022982"/>
    </source>
</evidence>
<evidence type="ECO:0000313" key="9">
    <source>
        <dbReference type="Proteomes" id="UP000734218"/>
    </source>
</evidence>
<evidence type="ECO:0000256" key="5">
    <source>
        <dbReference type="ARBA" id="ARBA00023004"/>
    </source>
</evidence>
<evidence type="ECO:0000313" key="8">
    <source>
        <dbReference type="EMBL" id="NJC33932.1"/>
    </source>
</evidence>
<feature type="domain" description="Cytochrome c" evidence="7">
    <location>
        <begin position="70"/>
        <end position="156"/>
    </location>
</feature>
<dbReference type="InterPro" id="IPR050597">
    <property type="entry name" value="Cytochrome_c_Oxidase_Subunit"/>
</dbReference>
<dbReference type="Proteomes" id="UP000734218">
    <property type="component" value="Unassembled WGS sequence"/>
</dbReference>
<accession>A0ABX0XMF1</accession>
<dbReference type="Pfam" id="PF13442">
    <property type="entry name" value="Cytochrome_CBB3"/>
    <property type="match status" value="1"/>
</dbReference>
<keyword evidence="2 6" id="KW-0349">Heme</keyword>
<keyword evidence="1" id="KW-0813">Transport</keyword>
<keyword evidence="3 6" id="KW-0479">Metal-binding</keyword>
<gene>
    <name evidence="8" type="ORF">GGR88_001406</name>
</gene>
<dbReference type="InterPro" id="IPR036909">
    <property type="entry name" value="Cyt_c-like_dom_sf"/>
</dbReference>
<reference evidence="8 9" key="1">
    <citation type="submission" date="2020-03" db="EMBL/GenBank/DDBJ databases">
        <title>Genomic Encyclopedia of Type Strains, Phase IV (KMG-IV): sequencing the most valuable type-strain genomes for metagenomic binning, comparative biology and taxonomic classification.</title>
        <authorList>
            <person name="Goeker M."/>
        </authorList>
    </citation>
    <scope>NUCLEOTIDE SEQUENCE [LARGE SCALE GENOMIC DNA]</scope>
    <source>
        <strain evidence="8 9">DSM 27651</strain>
    </source>
</reference>
<organism evidence="8 9">
    <name type="scientific">Sphingomonas jejuensis</name>
    <dbReference type="NCBI Taxonomy" id="904715"/>
    <lineage>
        <taxon>Bacteria</taxon>
        <taxon>Pseudomonadati</taxon>
        <taxon>Pseudomonadota</taxon>
        <taxon>Alphaproteobacteria</taxon>
        <taxon>Sphingomonadales</taxon>
        <taxon>Sphingomonadaceae</taxon>
        <taxon>Sphingomonas</taxon>
    </lineage>
</organism>
<evidence type="ECO:0000259" key="7">
    <source>
        <dbReference type="PROSITE" id="PS51007"/>
    </source>
</evidence>
<evidence type="ECO:0000256" key="1">
    <source>
        <dbReference type="ARBA" id="ARBA00022448"/>
    </source>
</evidence>